<dbReference type="RefSeq" id="XP_028531116.1">
    <property type="nucleotide sequence ID" value="XM_028680259.1"/>
</dbReference>
<proteinExistence type="predicted"/>
<dbReference type="OMA" id="TRIETHK"/>
<protein>
    <submittedName>
        <fullName evidence="1">Uncharacterized protein</fullName>
    </submittedName>
</protein>
<keyword evidence="2" id="KW-1185">Reference proteome</keyword>
<dbReference type="VEuPathDB" id="PlasmoDB:PRELSG_0002600"/>
<dbReference type="Proteomes" id="UP000220158">
    <property type="component" value="Unassembled WGS sequence"/>
</dbReference>
<dbReference type="AlphaFoldDB" id="A0A1J1GK28"/>
<gene>
    <name evidence="1" type="ORF">PRELSG_0002600</name>
</gene>
<dbReference type="EMBL" id="CVMU01000163">
    <property type="protein sequence ID" value="CRG84625.1"/>
    <property type="molecule type" value="Genomic_DNA"/>
</dbReference>
<name>A0A1J1GK28_PLARL</name>
<dbReference type="GeneID" id="39733932"/>
<reference evidence="1 2" key="1">
    <citation type="submission" date="2015-04" db="EMBL/GenBank/DDBJ databases">
        <authorList>
            <consortium name="Pathogen Informatics"/>
        </authorList>
    </citation>
    <scope>NUCLEOTIDE SEQUENCE [LARGE SCALE GENOMIC DNA]</scope>
    <source>
        <strain evidence="1 2">SGS1</strain>
    </source>
</reference>
<dbReference type="KEGG" id="prel:PRELSG_0002600"/>
<organism evidence="1 2">
    <name type="scientific">Plasmodium relictum</name>
    <dbReference type="NCBI Taxonomy" id="85471"/>
    <lineage>
        <taxon>Eukaryota</taxon>
        <taxon>Sar</taxon>
        <taxon>Alveolata</taxon>
        <taxon>Apicomplexa</taxon>
        <taxon>Aconoidasida</taxon>
        <taxon>Haemosporida</taxon>
        <taxon>Plasmodiidae</taxon>
        <taxon>Plasmodium</taxon>
        <taxon>Plasmodium (Haemamoeba)</taxon>
    </lineage>
</organism>
<accession>A0A1J1GK28</accession>
<dbReference type="OrthoDB" id="10580834at2759"/>
<evidence type="ECO:0000313" key="2">
    <source>
        <dbReference type="Proteomes" id="UP000220158"/>
    </source>
</evidence>
<sequence length="759" mass="89121">MISNICISENPMEDGLFSLQIKTHDTPETRNYEQSMKLDKNVENEVHIVESEFKIPSFNSKYFFDRSQDFLNNSLLELPVLEVSNNEEKENVNTFTERNKKKNIEEQVKNQIDFKKKIYEIDCHSGQSNEMRLNSKIIKKNINYQKENREIHEKEYVKTENFLDNFFLDLSQNNCDLNNATVEEENLESPMCIQVKQNVISYDLQYHSLNPIENSEKYDDDMQSVSNILKRKDQTLVGKIPEKEKFSKKDCNEESDSSQNMKFSNYTFYKQGACDYEENNLKSFAKIIAEDIFKLELDYVSYDIFINLPIILDSLKSNYNSILKEYNEGAQSLILLIDEELKNNGLDILQEIENLCNNILKNSNKSLLDTYYNILLFKSNANVILNKKLEIVTSIKKSSVLWKKLLEQLDIVAGITRILSRITNNFTYTDILNNNLIYSDEGLNLFQKLFNHMNEFIRSLIESVRNGFLLNNNSKIENVKNSLFIINNRIRKVLGKYSDKCLYLFKMMKLSKADNIALIDYIFYKINEENEKPKKYIEGIMGKYNYKNTTKIVHNFFLKEEKRISDYKNYAFTFYNLSVSGEIFGNKCLQDIINDSNASEMLQFIYNNMRKFIGLSTISKQVKEIKNIFCRLKEMEFFLNNKVILQTEQILEDTSQLNLSSNIEIQKDIFKEIKLGIESFFSLKTLQTSILEVNEIILGGKSELETIVSSFNTVELIFWDDEYNVKYPNGKKKVEDCNILFSLFYIKNFMELHNIKEIS</sequence>
<evidence type="ECO:0000313" key="1">
    <source>
        <dbReference type="EMBL" id="CRG84625.1"/>
    </source>
</evidence>